<dbReference type="InterPro" id="IPR027417">
    <property type="entry name" value="P-loop_NTPase"/>
</dbReference>
<dbReference type="SUPFAM" id="SSF52540">
    <property type="entry name" value="P-loop containing nucleoside triphosphate hydrolases"/>
    <property type="match status" value="1"/>
</dbReference>
<dbReference type="PANTHER" id="PTHR35205:SF1">
    <property type="entry name" value="ZU5 DOMAIN-CONTAINING PROTEIN"/>
    <property type="match status" value="1"/>
</dbReference>
<evidence type="ECO:0008006" key="3">
    <source>
        <dbReference type="Google" id="ProtNLM"/>
    </source>
</evidence>
<comment type="caution">
    <text evidence="1">The sequence shown here is derived from an EMBL/GenBank/DDBJ whole genome shotgun (WGS) entry which is preliminary data.</text>
</comment>
<evidence type="ECO:0000313" key="1">
    <source>
        <dbReference type="EMBL" id="KAJ4256249.1"/>
    </source>
</evidence>
<sequence>MSSSTYEQGGISHSRFGDHAIIHQGNVQGNVYYNGIPHPPACPEVVRVIPYPRNDKTQIALDYAYRRCDADDKCCVFWVHADSEANFVTDYKTIGRNLRIDGRLDGSDLLKAVRNEIEARSEWVMILDNADDLRLFGVGQREKENGVNDNLYNYVPHASQGTVVWTSRDERITGSLVGSPRGIAVQSMALDEATTLLAMAKDQPLTSSEAGVRALLEELQYLPLAVSQAGLYMRRMSISAEKYLDLLRQGRTRWEVLKISNADRHRRPEVSNSILETWRISIERIRSESELSYRMLHAVAYVDNQDIPHELITATVDHIDKEDEHSTRQTTELEIFGDVARLEEFSFLSIRQETDLARALEAETGPEKDEAYYAGIALQAVEGLFPEPQPISWTRCEQYMAHAMRVGEWAEVAGTERETSMLLRKVSDFLR</sequence>
<protein>
    <recommendedName>
        <fullName evidence="3">NB-ARC domain-containing protein</fullName>
    </recommendedName>
</protein>
<name>A0A9W8VEY2_9HYPO</name>
<keyword evidence="2" id="KW-1185">Reference proteome</keyword>
<dbReference type="OrthoDB" id="5986190at2759"/>
<dbReference type="Proteomes" id="UP001152049">
    <property type="component" value="Unassembled WGS sequence"/>
</dbReference>
<dbReference type="Gene3D" id="3.40.50.300">
    <property type="entry name" value="P-loop containing nucleotide triphosphate hydrolases"/>
    <property type="match status" value="1"/>
</dbReference>
<dbReference type="EMBL" id="JAOQAZ010000019">
    <property type="protein sequence ID" value="KAJ4256249.1"/>
    <property type="molecule type" value="Genomic_DNA"/>
</dbReference>
<proteinExistence type="predicted"/>
<dbReference type="PANTHER" id="PTHR35205">
    <property type="entry name" value="NB-ARC AND TPR DOMAIN PROTEIN"/>
    <property type="match status" value="1"/>
</dbReference>
<accession>A0A9W8VEY2</accession>
<organism evidence="1 2">
    <name type="scientific">Fusarium torreyae</name>
    <dbReference type="NCBI Taxonomy" id="1237075"/>
    <lineage>
        <taxon>Eukaryota</taxon>
        <taxon>Fungi</taxon>
        <taxon>Dikarya</taxon>
        <taxon>Ascomycota</taxon>
        <taxon>Pezizomycotina</taxon>
        <taxon>Sordariomycetes</taxon>
        <taxon>Hypocreomycetidae</taxon>
        <taxon>Hypocreales</taxon>
        <taxon>Nectriaceae</taxon>
        <taxon>Fusarium</taxon>
    </lineage>
</organism>
<evidence type="ECO:0000313" key="2">
    <source>
        <dbReference type="Proteomes" id="UP001152049"/>
    </source>
</evidence>
<gene>
    <name evidence="1" type="ORF">NW762_009329</name>
</gene>
<dbReference type="AlphaFoldDB" id="A0A9W8VEY2"/>
<reference evidence="1" key="1">
    <citation type="submission" date="2022-09" db="EMBL/GenBank/DDBJ databases">
        <title>Fusarium specimens isolated from Avocado Roots.</title>
        <authorList>
            <person name="Stajich J."/>
            <person name="Roper C."/>
            <person name="Heimlech-Rivalta G."/>
        </authorList>
    </citation>
    <scope>NUCLEOTIDE SEQUENCE</scope>
    <source>
        <strain evidence="1">CF00136</strain>
    </source>
</reference>